<dbReference type="HOGENOM" id="CLU_2883832_0_0_11"/>
<organism evidence="1 2">
    <name type="scientific">Streptomyces davaonensis (strain DSM 101723 / JCM 4913 / KCC S-0913 / 768)</name>
    <dbReference type="NCBI Taxonomy" id="1214101"/>
    <lineage>
        <taxon>Bacteria</taxon>
        <taxon>Bacillati</taxon>
        <taxon>Actinomycetota</taxon>
        <taxon>Actinomycetes</taxon>
        <taxon>Kitasatosporales</taxon>
        <taxon>Streptomycetaceae</taxon>
        <taxon>Streptomyces</taxon>
    </lineage>
</organism>
<gene>
    <name evidence="1" type="ORF">BN159_0039</name>
</gene>
<keyword evidence="2" id="KW-1185">Reference proteome</keyword>
<dbReference type="Proteomes" id="UP000008043">
    <property type="component" value="Chromosome"/>
</dbReference>
<dbReference type="STRING" id="1214101.BN159_0039"/>
<sequence>MEVVRRWNCAGTVTLRREGASVLPLRFDRIDCPIKADRVGTFAATQRAHQCSDGEALLPAMPG</sequence>
<name>K4QU50_STRDJ</name>
<proteinExistence type="predicted"/>
<dbReference type="AlphaFoldDB" id="K4QU50"/>
<dbReference type="EMBL" id="HE971709">
    <property type="protein sequence ID" value="CCK24418.1"/>
    <property type="molecule type" value="Genomic_DNA"/>
</dbReference>
<reference evidence="1 2" key="1">
    <citation type="journal article" date="2012" name="J. Bacteriol.">
        <title>Genome sequence of the bacterium Streptomyces davawensis JCM 4913 and heterologous production of the unique antibiotic roseoflavin.</title>
        <authorList>
            <person name="Jankowitsch F."/>
            <person name="Schwarz J."/>
            <person name="Ruckert C."/>
            <person name="Gust B."/>
            <person name="Szczepanowski R."/>
            <person name="Blom J."/>
            <person name="Pelzer S."/>
            <person name="Kalinowski J."/>
            <person name="Mack M."/>
        </authorList>
    </citation>
    <scope>NUCLEOTIDE SEQUENCE [LARGE SCALE GENOMIC DNA]</scope>
    <source>
        <strain evidence="2">DSM 101723 / JCM 4913 / KCC S-0913 / 768</strain>
    </source>
</reference>
<accession>K4QU50</accession>
<protein>
    <submittedName>
        <fullName evidence="1">Uncharacterized protein</fullName>
    </submittedName>
</protein>
<dbReference type="KEGG" id="sdv:BN159_0039"/>
<evidence type="ECO:0000313" key="1">
    <source>
        <dbReference type="EMBL" id="CCK24418.1"/>
    </source>
</evidence>
<evidence type="ECO:0000313" key="2">
    <source>
        <dbReference type="Proteomes" id="UP000008043"/>
    </source>
</evidence>